<dbReference type="GO" id="GO:0016787">
    <property type="term" value="F:hydrolase activity"/>
    <property type="evidence" value="ECO:0007669"/>
    <property type="project" value="UniProtKB-KW"/>
</dbReference>
<accession>A0A7L5BTL0</accession>
<dbReference type="Proteomes" id="UP000503336">
    <property type="component" value="Chromosome"/>
</dbReference>
<dbReference type="Gene3D" id="3.40.50.1820">
    <property type="entry name" value="alpha/beta hydrolase"/>
    <property type="match status" value="1"/>
</dbReference>
<name>A0A7L5BTL0_9RHOB</name>
<dbReference type="RefSeq" id="WP_165097287.1">
    <property type="nucleotide sequence ID" value="NZ_CP049056.1"/>
</dbReference>
<protein>
    <submittedName>
        <fullName evidence="2">Alpha/beta fold hydrolase</fullName>
    </submittedName>
</protein>
<dbReference type="PANTHER" id="PTHR43194:SF2">
    <property type="entry name" value="PEROXISOMAL MEMBRANE PROTEIN LPX1"/>
    <property type="match status" value="1"/>
</dbReference>
<dbReference type="InterPro" id="IPR050228">
    <property type="entry name" value="Carboxylesterase_BioH"/>
</dbReference>
<organism evidence="2 3">
    <name type="scientific">Pikeienuella piscinae</name>
    <dbReference type="NCBI Taxonomy" id="2748098"/>
    <lineage>
        <taxon>Bacteria</taxon>
        <taxon>Pseudomonadati</taxon>
        <taxon>Pseudomonadota</taxon>
        <taxon>Alphaproteobacteria</taxon>
        <taxon>Rhodobacterales</taxon>
        <taxon>Paracoccaceae</taxon>
        <taxon>Pikeienuella</taxon>
    </lineage>
</organism>
<evidence type="ECO:0000313" key="3">
    <source>
        <dbReference type="Proteomes" id="UP000503336"/>
    </source>
</evidence>
<dbReference type="AlphaFoldDB" id="A0A7L5BTL0"/>
<evidence type="ECO:0000313" key="2">
    <source>
        <dbReference type="EMBL" id="QIE55410.1"/>
    </source>
</evidence>
<evidence type="ECO:0000259" key="1">
    <source>
        <dbReference type="Pfam" id="PF00561"/>
    </source>
</evidence>
<dbReference type="InterPro" id="IPR000073">
    <property type="entry name" value="AB_hydrolase_1"/>
</dbReference>
<keyword evidence="2" id="KW-0378">Hydrolase</keyword>
<dbReference type="KEGG" id="hdh:G5B40_08040"/>
<keyword evidence="3" id="KW-1185">Reference proteome</keyword>
<reference evidence="2 3" key="1">
    <citation type="submission" date="2020-02" db="EMBL/GenBank/DDBJ databases">
        <title>complete genome sequence of Rhodobacteraceae bacterium.</title>
        <authorList>
            <person name="Park J."/>
            <person name="Kim Y.-S."/>
            <person name="Kim K.-H."/>
        </authorList>
    </citation>
    <scope>NUCLEOTIDE SEQUENCE [LARGE SCALE GENOMIC DNA]</scope>
    <source>
        <strain evidence="2 3">RR4-56</strain>
    </source>
</reference>
<dbReference type="EMBL" id="CP049056">
    <property type="protein sequence ID" value="QIE55410.1"/>
    <property type="molecule type" value="Genomic_DNA"/>
</dbReference>
<feature type="domain" description="AB hydrolase-1" evidence="1">
    <location>
        <begin position="25"/>
        <end position="254"/>
    </location>
</feature>
<dbReference type="InterPro" id="IPR029058">
    <property type="entry name" value="AB_hydrolase_fold"/>
</dbReference>
<proteinExistence type="predicted"/>
<dbReference type="SUPFAM" id="SSF53474">
    <property type="entry name" value="alpha/beta-Hydrolases"/>
    <property type="match status" value="1"/>
</dbReference>
<gene>
    <name evidence="2" type="ORF">G5B40_08040</name>
</gene>
<dbReference type="Pfam" id="PF00561">
    <property type="entry name" value="Abhydrolase_1"/>
    <property type="match status" value="1"/>
</dbReference>
<sequence length="270" mass="29563">MTVYQIDAENSLFHLYEPPAREGAPTFFFVNALTGSTDHWEAAVAPALRDAGFGTLSYNFRGQTGSAFAPSLELTNEVIVEDILTLYGALKPSTPILVGLSIGGLFAAQARAKGLDAAGLVFLNTLRRIGPRIAWINDALPTVVAEGGVQMFMDATFPLIVNPEFAAAARPSFLKGGYQPIDPAHGHMNLMRNSPAADWDFDWASLDLPVLSITGEHDRVFRDPEVIDELFALLPDARREDWDDCGHLVPLERPERLGESLIRFAREIEA</sequence>
<dbReference type="PANTHER" id="PTHR43194">
    <property type="entry name" value="HYDROLASE ALPHA/BETA FOLD FAMILY"/>
    <property type="match status" value="1"/>
</dbReference>